<proteinExistence type="predicted"/>
<gene>
    <name evidence="1" type="ORF">mc_645</name>
</gene>
<protein>
    <submittedName>
        <fullName evidence="1">Uncharacterized protein</fullName>
    </submittedName>
</protein>
<accession>A0A2P1EMB6</accession>
<evidence type="ECO:0000313" key="1">
    <source>
        <dbReference type="EMBL" id="AVL95031.1"/>
    </source>
</evidence>
<evidence type="ECO:0000313" key="2">
    <source>
        <dbReference type="Proteomes" id="UP000289600"/>
    </source>
</evidence>
<name>A0A2P1EMB6_9VIRU</name>
<organism evidence="1 2">
    <name type="scientific">Moumouvirus australiensis</name>
    <dbReference type="NCBI Taxonomy" id="2109587"/>
    <lineage>
        <taxon>Viruses</taxon>
        <taxon>Varidnaviria</taxon>
        <taxon>Bamfordvirae</taxon>
        <taxon>Nucleocytoviricota</taxon>
        <taxon>Megaviricetes</taxon>
        <taxon>Imitervirales</taxon>
        <taxon>Mimiviridae</taxon>
        <taxon>Megamimivirinae</taxon>
        <taxon>Moumouvirus</taxon>
        <taxon>Moumouvirus australiense</taxon>
    </lineage>
</organism>
<keyword evidence="2" id="KW-1185">Reference proteome</keyword>
<reference evidence="2" key="1">
    <citation type="submission" date="2018-01" db="EMBL/GenBank/DDBJ databases">
        <title>Testimony of 'menage a trois' revealed by the proteome of Megavirus virophage.</title>
        <authorList>
            <person name="Jeudy S."/>
            <person name="Bertaux L."/>
            <person name="Alempic J.-M."/>
            <person name="Lartigue A."/>
            <person name="Legendre M."/>
            <person name="Philippe N."/>
            <person name="Beucher L."/>
            <person name="Biondi E."/>
            <person name="Juul S."/>
            <person name="Turner D."/>
            <person name="Coute Y."/>
            <person name="Claverie J.-M."/>
            <person name="Abergel C."/>
        </authorList>
    </citation>
    <scope>NUCLEOTIDE SEQUENCE [LARGE SCALE GENOMIC DNA]</scope>
</reference>
<dbReference type="Proteomes" id="UP000289600">
    <property type="component" value="Segment"/>
</dbReference>
<dbReference type="EMBL" id="MG807320">
    <property type="protein sequence ID" value="AVL95031.1"/>
    <property type="molecule type" value="Genomic_DNA"/>
</dbReference>
<sequence>MEIIKNIDILREVVQVFISDSTSELDVVICSTLRRPIRDFSKDYPELYYFAFGLGETYKLHLSKTKFVIQYHALCEKTRKFFCDYTGIKMKPNSSEDLINDFGKYTNFNEWFDLFNDALLFTGGEKEFINKHYDLQKKIHLDILSNENYPKWKNLDVQHNNILDKYIHLLPENKKFNNIYHEENNDKYFISVDMSKANFQILKLMNLIDADTWELYIKKFMEHPYFGKLKKLRLLSLSFPDLFPNKQAIYWKNLILEVLDKLLLSNIFVEKEFVCYNGDEIIFKISKGEIN</sequence>